<dbReference type="GeneID" id="83607302"/>
<accession>A0AAW9JSZ6</accession>
<organism evidence="1 2">
    <name type="scientific">Carnobacterium maltaromaticum</name>
    <name type="common">Carnobacterium piscicola</name>
    <dbReference type="NCBI Taxonomy" id="2751"/>
    <lineage>
        <taxon>Bacteria</taxon>
        <taxon>Bacillati</taxon>
        <taxon>Bacillota</taxon>
        <taxon>Bacilli</taxon>
        <taxon>Lactobacillales</taxon>
        <taxon>Carnobacteriaceae</taxon>
        <taxon>Carnobacterium</taxon>
    </lineage>
</organism>
<name>A0AAW9JSZ6_CARML</name>
<dbReference type="Proteomes" id="UP001290462">
    <property type="component" value="Unassembled WGS sequence"/>
</dbReference>
<protein>
    <submittedName>
        <fullName evidence="1">Uncharacterized protein</fullName>
    </submittedName>
</protein>
<evidence type="ECO:0000313" key="2">
    <source>
        <dbReference type="Proteomes" id="UP001290462"/>
    </source>
</evidence>
<dbReference type="EMBL" id="JAVBVO010000002">
    <property type="protein sequence ID" value="MDZ5757714.1"/>
    <property type="molecule type" value="Genomic_DNA"/>
</dbReference>
<evidence type="ECO:0000313" key="1">
    <source>
        <dbReference type="EMBL" id="MDZ5757714.1"/>
    </source>
</evidence>
<reference evidence="1" key="1">
    <citation type="submission" date="2023-08" db="EMBL/GenBank/DDBJ databases">
        <title>Genomic characterization of piscicolin 126 produced by Carnobacterium maltaromaticum CM22 strain isolated from salmon (Salmo salar).</title>
        <authorList>
            <person name="Gonzalez-Gragera E."/>
            <person name="Garcia-Lopez J.D."/>
            <person name="Teso-Perez C."/>
            <person name="Gimenez-Hernandez I."/>
            <person name="Peralta-Sanchez J.M."/>
            <person name="Valdivia E."/>
            <person name="Montalban-Lopez M."/>
            <person name="Martin-Platero A.M."/>
            <person name="Banos A."/>
            <person name="Martinez-Bueno M."/>
        </authorList>
    </citation>
    <scope>NUCLEOTIDE SEQUENCE</scope>
    <source>
        <strain evidence="1">CM22</strain>
    </source>
</reference>
<comment type="caution">
    <text evidence="1">The sequence shown here is derived from an EMBL/GenBank/DDBJ whole genome shotgun (WGS) entry which is preliminary data.</text>
</comment>
<proteinExistence type="predicted"/>
<sequence>MVSNGIEAYWQDAVIYVVCFQVRNSNGNYRDIKKNLIFKEELSEQEVADIITRKFSNVQKVKYVDCWSEALQLK</sequence>
<dbReference type="AlphaFoldDB" id="A0AAW9JSZ6"/>
<dbReference type="RefSeq" id="WP_010054859.1">
    <property type="nucleotide sequence ID" value="NZ_BJOJ01000063.1"/>
</dbReference>
<gene>
    <name evidence="1" type="ORF">RAK27_03500</name>
</gene>